<protein>
    <recommendedName>
        <fullName evidence="1">Glycosyltransferase 2-like domain-containing protein</fullName>
    </recommendedName>
</protein>
<evidence type="ECO:0000259" key="1">
    <source>
        <dbReference type="Pfam" id="PF00535"/>
    </source>
</evidence>
<dbReference type="Gene3D" id="3.90.550.10">
    <property type="entry name" value="Spore Coat Polysaccharide Biosynthesis Protein SpsA, Chain A"/>
    <property type="match status" value="1"/>
</dbReference>
<proteinExistence type="predicted"/>
<dbReference type="Pfam" id="PF00535">
    <property type="entry name" value="Glycos_transf_2"/>
    <property type="match status" value="1"/>
</dbReference>
<name>A0A8E3MEV1_9PAST</name>
<dbReference type="SUPFAM" id="SSF53448">
    <property type="entry name" value="Nucleotide-diphospho-sugar transferases"/>
    <property type="match status" value="1"/>
</dbReference>
<sequence>MKISVIIPVYNTEKYLSKCLDSIINQNFNDIELIIVNDNSPDNSLEIIKNYMMKENRIILINKTKNEGLSAARNSGIEMAKGEYLLHIDSDDYIVNNNYISHMYKLARDNNADIVISDYYQQDYNQKMIYRKNGKYPENKKLNNIDVINDLFQGNSAPSVWGKLIKRSLYINNNITHIKEICLGEDLVVMPKLMYYSHTILKTNQSFYCYTYNQNSITRSNNYKKLASLQLVINNLEDFFKDKSPNINIIPAKLHHLTYTIFNEKYNFNNEIYLAFFRNYQNILKNLSYSDILNSLKESSKELRIICLLLKTFNNKLAFISLWQAIHLYLKTKKYISAITSK</sequence>
<reference evidence="2" key="1">
    <citation type="submission" date="2017-06" db="EMBL/GenBank/DDBJ databases">
        <title>Genome sequencing of pathogenic and non-pathogenic strains within Bisgaard taxon 40.</title>
        <authorList>
            <person name="Ladner J.T."/>
            <person name="Lovett S.P."/>
            <person name="Koroleva G."/>
            <person name="Lorch J.M."/>
        </authorList>
    </citation>
    <scope>NUCLEOTIDE SEQUENCE</scope>
    <source>
        <strain evidence="2">27576-1-I1</strain>
    </source>
</reference>
<organism evidence="2 3">
    <name type="scientific">Mergibacter septicus</name>
    <dbReference type="NCBI Taxonomy" id="221402"/>
    <lineage>
        <taxon>Bacteria</taxon>
        <taxon>Pseudomonadati</taxon>
        <taxon>Pseudomonadota</taxon>
        <taxon>Gammaproteobacteria</taxon>
        <taxon>Pasteurellales</taxon>
        <taxon>Pasteurellaceae</taxon>
        <taxon>Mergibacter</taxon>
    </lineage>
</organism>
<dbReference type="AlphaFoldDB" id="A0A8E3MEV1"/>
<gene>
    <name evidence="2" type="ORF">CEP48_00115</name>
</gene>
<dbReference type="GO" id="GO:0016758">
    <property type="term" value="F:hexosyltransferase activity"/>
    <property type="evidence" value="ECO:0007669"/>
    <property type="project" value="UniProtKB-ARBA"/>
</dbReference>
<dbReference type="PANTHER" id="PTHR22916:SF3">
    <property type="entry name" value="UDP-GLCNAC:BETAGAL BETA-1,3-N-ACETYLGLUCOSAMINYLTRANSFERASE-LIKE PROTEIN 1"/>
    <property type="match status" value="1"/>
</dbReference>
<accession>A0A8E3MEV1</accession>
<dbReference type="InterPro" id="IPR001173">
    <property type="entry name" value="Glyco_trans_2-like"/>
</dbReference>
<dbReference type="Proteomes" id="UP000955338">
    <property type="component" value="Chromosome"/>
</dbReference>
<evidence type="ECO:0000313" key="2">
    <source>
        <dbReference type="EMBL" id="QDJ13944.1"/>
    </source>
</evidence>
<dbReference type="RefSeq" id="WP_261919975.1">
    <property type="nucleotide sequence ID" value="NZ_CP022011.1"/>
</dbReference>
<feature type="domain" description="Glycosyltransferase 2-like" evidence="1">
    <location>
        <begin position="4"/>
        <end position="153"/>
    </location>
</feature>
<evidence type="ECO:0000313" key="3">
    <source>
        <dbReference type="Proteomes" id="UP000955338"/>
    </source>
</evidence>
<dbReference type="EMBL" id="CP022011">
    <property type="protein sequence ID" value="QDJ13944.1"/>
    <property type="molecule type" value="Genomic_DNA"/>
</dbReference>
<keyword evidence="3" id="KW-1185">Reference proteome</keyword>
<dbReference type="InterPro" id="IPR029044">
    <property type="entry name" value="Nucleotide-diphossugar_trans"/>
</dbReference>
<dbReference type="CDD" id="cd00761">
    <property type="entry name" value="Glyco_tranf_GTA_type"/>
    <property type="match status" value="1"/>
</dbReference>
<dbReference type="PANTHER" id="PTHR22916">
    <property type="entry name" value="GLYCOSYLTRANSFERASE"/>
    <property type="match status" value="1"/>
</dbReference>